<evidence type="ECO:0000313" key="2">
    <source>
        <dbReference type="EMBL" id="MBB5433835.1"/>
    </source>
</evidence>
<accession>A0A7W8QNV8</accession>
<proteinExistence type="predicted"/>
<protein>
    <submittedName>
        <fullName evidence="2">Uncharacterized protein</fullName>
    </submittedName>
</protein>
<comment type="caution">
    <text evidence="2">The sequence shown here is derived from an EMBL/GenBank/DDBJ whole genome shotgun (WGS) entry which is preliminary data.</text>
</comment>
<dbReference type="RefSeq" id="WP_184393941.1">
    <property type="nucleotide sequence ID" value="NZ_BAAAJD010000065.1"/>
</dbReference>
<feature type="region of interest" description="Disordered" evidence="1">
    <location>
        <begin position="41"/>
        <end position="62"/>
    </location>
</feature>
<evidence type="ECO:0000313" key="3">
    <source>
        <dbReference type="Proteomes" id="UP000572635"/>
    </source>
</evidence>
<dbReference type="AlphaFoldDB" id="A0A7W8QNV8"/>
<dbReference type="EMBL" id="JACHDB010000001">
    <property type="protein sequence ID" value="MBB5433835.1"/>
    <property type="molecule type" value="Genomic_DNA"/>
</dbReference>
<gene>
    <name evidence="2" type="ORF">HDA36_003919</name>
</gene>
<organism evidence="2 3">
    <name type="scientific">Nocardiopsis composta</name>
    <dbReference type="NCBI Taxonomy" id="157465"/>
    <lineage>
        <taxon>Bacteria</taxon>
        <taxon>Bacillati</taxon>
        <taxon>Actinomycetota</taxon>
        <taxon>Actinomycetes</taxon>
        <taxon>Streptosporangiales</taxon>
        <taxon>Nocardiopsidaceae</taxon>
        <taxon>Nocardiopsis</taxon>
    </lineage>
</organism>
<keyword evidence="3" id="KW-1185">Reference proteome</keyword>
<dbReference type="Proteomes" id="UP000572635">
    <property type="component" value="Unassembled WGS sequence"/>
</dbReference>
<evidence type="ECO:0000256" key="1">
    <source>
        <dbReference type="SAM" id="MobiDB-lite"/>
    </source>
</evidence>
<reference evidence="2 3" key="1">
    <citation type="submission" date="2020-08" db="EMBL/GenBank/DDBJ databases">
        <title>Sequencing the genomes of 1000 actinobacteria strains.</title>
        <authorList>
            <person name="Klenk H.-P."/>
        </authorList>
    </citation>
    <scope>NUCLEOTIDE SEQUENCE [LARGE SCALE GENOMIC DNA]</scope>
    <source>
        <strain evidence="2 3">DSM 44551</strain>
    </source>
</reference>
<name>A0A7W8QNV8_9ACTN</name>
<sequence>MIDTDGLTGEQKEAVHAAFAAAADADGSHRVSLSWSRAAAADPVGGTGEIDGTPFTAAIPAP</sequence>